<comment type="caution">
    <text evidence="1">The sequence shown here is derived from an EMBL/GenBank/DDBJ whole genome shotgun (WGS) entry which is preliminary data.</text>
</comment>
<proteinExistence type="predicted"/>
<keyword evidence="2" id="KW-1185">Reference proteome</keyword>
<protein>
    <submittedName>
        <fullName evidence="1">Uncharacterized protein</fullName>
    </submittedName>
</protein>
<sequence length="263" mass="29701">MEAMHIQTVKSVRLQKTEKKFQATDLRNAIRLLELITLILKLYESFPAGIEVWNLIACLLEFQRNENRENISCILRIETVEFLIILMVSEFRGKEEDIWNTSREQKFHLIDSEIDRFKNVMDCAIKLILAPNHGCQELLSTAVKNIELLKLISDMHSSCHCCDKMCCCACWKLSDTEVVIDVKMLFFSSVFSSEFLAVLKKEGQRADVESDVGYFGTLCNYILDCGGSQAVRSRLLPSPAFCLSPFGVDTILSGELPATAAAV</sequence>
<dbReference type="EMBL" id="JACMSC010000003">
    <property type="protein sequence ID" value="KAG6527636.1"/>
    <property type="molecule type" value="Genomic_DNA"/>
</dbReference>
<organism evidence="1 2">
    <name type="scientific">Zingiber officinale</name>
    <name type="common">Ginger</name>
    <name type="synonym">Amomum zingiber</name>
    <dbReference type="NCBI Taxonomy" id="94328"/>
    <lineage>
        <taxon>Eukaryota</taxon>
        <taxon>Viridiplantae</taxon>
        <taxon>Streptophyta</taxon>
        <taxon>Embryophyta</taxon>
        <taxon>Tracheophyta</taxon>
        <taxon>Spermatophyta</taxon>
        <taxon>Magnoliopsida</taxon>
        <taxon>Liliopsida</taxon>
        <taxon>Zingiberales</taxon>
        <taxon>Zingiberaceae</taxon>
        <taxon>Zingiber</taxon>
    </lineage>
</organism>
<evidence type="ECO:0000313" key="1">
    <source>
        <dbReference type="EMBL" id="KAG6527636.1"/>
    </source>
</evidence>
<name>A0A8J5HHS4_ZINOF</name>
<dbReference type="AlphaFoldDB" id="A0A8J5HHS4"/>
<gene>
    <name evidence="1" type="ORF">ZIOFF_009761</name>
</gene>
<evidence type="ECO:0000313" key="2">
    <source>
        <dbReference type="Proteomes" id="UP000734854"/>
    </source>
</evidence>
<accession>A0A8J5HHS4</accession>
<reference evidence="1 2" key="1">
    <citation type="submission" date="2020-08" db="EMBL/GenBank/DDBJ databases">
        <title>Plant Genome Project.</title>
        <authorList>
            <person name="Zhang R.-G."/>
        </authorList>
    </citation>
    <scope>NUCLEOTIDE SEQUENCE [LARGE SCALE GENOMIC DNA]</scope>
    <source>
        <tissue evidence="1">Rhizome</tissue>
    </source>
</reference>
<dbReference type="Proteomes" id="UP000734854">
    <property type="component" value="Unassembled WGS sequence"/>
</dbReference>